<organism evidence="2 3">
    <name type="scientific">Phascolomyces articulosus</name>
    <dbReference type="NCBI Taxonomy" id="60185"/>
    <lineage>
        <taxon>Eukaryota</taxon>
        <taxon>Fungi</taxon>
        <taxon>Fungi incertae sedis</taxon>
        <taxon>Mucoromycota</taxon>
        <taxon>Mucoromycotina</taxon>
        <taxon>Mucoromycetes</taxon>
        <taxon>Mucorales</taxon>
        <taxon>Lichtheimiaceae</taxon>
        <taxon>Phascolomyces</taxon>
    </lineage>
</organism>
<protein>
    <submittedName>
        <fullName evidence="2">Uncharacterized protein</fullName>
    </submittedName>
</protein>
<accession>A0AAD5K3D6</accession>
<evidence type="ECO:0000256" key="1">
    <source>
        <dbReference type="SAM" id="Phobius"/>
    </source>
</evidence>
<keyword evidence="1" id="KW-0472">Membrane</keyword>
<keyword evidence="1" id="KW-0812">Transmembrane</keyword>
<evidence type="ECO:0000313" key="3">
    <source>
        <dbReference type="Proteomes" id="UP001209540"/>
    </source>
</evidence>
<feature type="transmembrane region" description="Helical" evidence="1">
    <location>
        <begin position="83"/>
        <end position="107"/>
    </location>
</feature>
<proteinExistence type="predicted"/>
<feature type="transmembrane region" description="Helical" evidence="1">
    <location>
        <begin position="127"/>
        <end position="151"/>
    </location>
</feature>
<reference evidence="2" key="2">
    <citation type="submission" date="2023-02" db="EMBL/GenBank/DDBJ databases">
        <authorList>
            <consortium name="DOE Joint Genome Institute"/>
            <person name="Mondo S.J."/>
            <person name="Chang Y."/>
            <person name="Wang Y."/>
            <person name="Ahrendt S."/>
            <person name="Andreopoulos W."/>
            <person name="Barry K."/>
            <person name="Beard J."/>
            <person name="Benny G.L."/>
            <person name="Blankenship S."/>
            <person name="Bonito G."/>
            <person name="Cuomo C."/>
            <person name="Desiro A."/>
            <person name="Gervers K.A."/>
            <person name="Hundley H."/>
            <person name="Kuo A."/>
            <person name="LaButti K."/>
            <person name="Lang B.F."/>
            <person name="Lipzen A."/>
            <person name="O'Donnell K."/>
            <person name="Pangilinan J."/>
            <person name="Reynolds N."/>
            <person name="Sandor L."/>
            <person name="Smith M.W."/>
            <person name="Tsang A."/>
            <person name="Grigoriev I.V."/>
            <person name="Stajich J.E."/>
            <person name="Spatafora J.W."/>
        </authorList>
    </citation>
    <scope>NUCLEOTIDE SEQUENCE</scope>
    <source>
        <strain evidence="2">RSA 2281</strain>
    </source>
</reference>
<feature type="transmembrane region" description="Helical" evidence="1">
    <location>
        <begin position="203"/>
        <end position="222"/>
    </location>
</feature>
<dbReference type="AlphaFoldDB" id="A0AAD5K3D6"/>
<gene>
    <name evidence="2" type="ORF">BDA99DRAFT_540741</name>
</gene>
<evidence type="ECO:0000313" key="2">
    <source>
        <dbReference type="EMBL" id="KAI9253489.1"/>
    </source>
</evidence>
<dbReference type="Proteomes" id="UP001209540">
    <property type="component" value="Unassembled WGS sequence"/>
</dbReference>
<feature type="transmembrane region" description="Helical" evidence="1">
    <location>
        <begin position="20"/>
        <end position="45"/>
    </location>
</feature>
<keyword evidence="1" id="KW-1133">Transmembrane helix</keyword>
<dbReference type="EMBL" id="JAIXMP010000026">
    <property type="protein sequence ID" value="KAI9253489.1"/>
    <property type="molecule type" value="Genomic_DNA"/>
</dbReference>
<sequence length="269" mass="30599">MSLTTTTILTGIHCTRTIVLILAIVIVATSLSIYSTHTIPIFSLFSRHPQHQQTTTTASLYHENHLNAHETTVLLEMIQDRRLISTLVAAQASVFCPLFLLLTTHNYNSNNNASSKQQETTRPPRLALDLICCHVLMPFGLALSWIFCILFDRKTMTAILQHNTTNTGTWMYIFQDMCLLDHQGGITNGWACFGINMIHGLKYLIVLVLFLEIELVIAASFFTRYEERPIQLENSKMDGEWNVATSPSSFMDEQQRTALLQHHYNKQQV</sequence>
<name>A0AAD5K3D6_9FUNG</name>
<keyword evidence="3" id="KW-1185">Reference proteome</keyword>
<reference evidence="2" key="1">
    <citation type="journal article" date="2022" name="IScience">
        <title>Evolution of zygomycete secretomes and the origins of terrestrial fungal ecologies.</title>
        <authorList>
            <person name="Chang Y."/>
            <person name="Wang Y."/>
            <person name="Mondo S."/>
            <person name="Ahrendt S."/>
            <person name="Andreopoulos W."/>
            <person name="Barry K."/>
            <person name="Beard J."/>
            <person name="Benny G.L."/>
            <person name="Blankenship S."/>
            <person name="Bonito G."/>
            <person name="Cuomo C."/>
            <person name="Desiro A."/>
            <person name="Gervers K.A."/>
            <person name="Hundley H."/>
            <person name="Kuo A."/>
            <person name="LaButti K."/>
            <person name="Lang B.F."/>
            <person name="Lipzen A."/>
            <person name="O'Donnell K."/>
            <person name="Pangilinan J."/>
            <person name="Reynolds N."/>
            <person name="Sandor L."/>
            <person name="Smith M.E."/>
            <person name="Tsang A."/>
            <person name="Grigoriev I.V."/>
            <person name="Stajich J.E."/>
            <person name="Spatafora J.W."/>
        </authorList>
    </citation>
    <scope>NUCLEOTIDE SEQUENCE</scope>
    <source>
        <strain evidence="2">RSA 2281</strain>
    </source>
</reference>
<comment type="caution">
    <text evidence="2">The sequence shown here is derived from an EMBL/GenBank/DDBJ whole genome shotgun (WGS) entry which is preliminary data.</text>
</comment>